<dbReference type="AlphaFoldDB" id="A0A1W4W6L1"/>
<dbReference type="FunCoup" id="A0A1W4W6L1">
    <property type="interactions" value="1"/>
</dbReference>
<feature type="signal peptide" evidence="8">
    <location>
        <begin position="1"/>
        <end position="20"/>
    </location>
</feature>
<gene>
    <name evidence="11" type="primary">LOC108733176</name>
</gene>
<dbReference type="InParanoid" id="A0A1W4W6L1"/>
<dbReference type="InterPro" id="IPR009003">
    <property type="entry name" value="Peptidase_S1_PA"/>
</dbReference>
<dbReference type="GeneID" id="108733176"/>
<dbReference type="PANTHER" id="PTHR24252">
    <property type="entry name" value="ACROSIN-RELATED"/>
    <property type="match status" value="1"/>
</dbReference>
<evidence type="ECO:0000313" key="11">
    <source>
        <dbReference type="RefSeq" id="XP_018319741.1"/>
    </source>
</evidence>
<dbReference type="FunFam" id="2.40.10.10:FF:000047">
    <property type="entry name" value="Trypsin eta"/>
    <property type="match status" value="1"/>
</dbReference>
<evidence type="ECO:0000259" key="9">
    <source>
        <dbReference type="PROSITE" id="PS50240"/>
    </source>
</evidence>
<evidence type="ECO:0000256" key="2">
    <source>
        <dbReference type="ARBA" id="ARBA00022525"/>
    </source>
</evidence>
<keyword evidence="3 7" id="KW-0645">Protease</keyword>
<dbReference type="InterPro" id="IPR043504">
    <property type="entry name" value="Peptidase_S1_PA_chymotrypsin"/>
</dbReference>
<keyword evidence="6" id="KW-1015">Disulfide bond</keyword>
<dbReference type="PRINTS" id="PR00722">
    <property type="entry name" value="CHYMOTRYPSIN"/>
</dbReference>
<reference evidence="11" key="1">
    <citation type="submission" date="2025-08" db="UniProtKB">
        <authorList>
            <consortium name="RefSeq"/>
        </authorList>
    </citation>
    <scope>IDENTIFICATION</scope>
    <source>
        <tissue evidence="11">Entire body</tissue>
    </source>
</reference>
<dbReference type="SMART" id="SM00020">
    <property type="entry name" value="Tryp_SPc"/>
    <property type="match status" value="1"/>
</dbReference>
<dbReference type="PROSITE" id="PS00134">
    <property type="entry name" value="TRYPSIN_HIS"/>
    <property type="match status" value="1"/>
</dbReference>
<feature type="domain" description="Peptidase S1" evidence="9">
    <location>
        <begin position="27"/>
        <end position="258"/>
    </location>
</feature>
<dbReference type="RefSeq" id="XP_018319741.1">
    <property type="nucleotide sequence ID" value="XM_018464239.2"/>
</dbReference>
<dbReference type="OrthoDB" id="10051896at2759"/>
<evidence type="ECO:0000256" key="4">
    <source>
        <dbReference type="ARBA" id="ARBA00022801"/>
    </source>
</evidence>
<dbReference type="InterPro" id="IPR001314">
    <property type="entry name" value="Peptidase_S1A"/>
</dbReference>
<dbReference type="SUPFAM" id="SSF50494">
    <property type="entry name" value="Trypsin-like serine proteases"/>
    <property type="match status" value="1"/>
</dbReference>
<keyword evidence="10" id="KW-1185">Reference proteome</keyword>
<evidence type="ECO:0000256" key="5">
    <source>
        <dbReference type="ARBA" id="ARBA00022825"/>
    </source>
</evidence>
<dbReference type="CDD" id="cd00190">
    <property type="entry name" value="Tryp_SPc"/>
    <property type="match status" value="1"/>
</dbReference>
<proteinExistence type="predicted"/>
<evidence type="ECO:0000313" key="10">
    <source>
        <dbReference type="Proteomes" id="UP000192223"/>
    </source>
</evidence>
<keyword evidence="8" id="KW-0732">Signal</keyword>
<dbReference type="InterPro" id="IPR001254">
    <property type="entry name" value="Trypsin_dom"/>
</dbReference>
<organism evidence="10 11">
    <name type="scientific">Agrilus planipennis</name>
    <name type="common">Emerald ash borer</name>
    <name type="synonym">Agrilus marcopoli</name>
    <dbReference type="NCBI Taxonomy" id="224129"/>
    <lineage>
        <taxon>Eukaryota</taxon>
        <taxon>Metazoa</taxon>
        <taxon>Ecdysozoa</taxon>
        <taxon>Arthropoda</taxon>
        <taxon>Hexapoda</taxon>
        <taxon>Insecta</taxon>
        <taxon>Pterygota</taxon>
        <taxon>Neoptera</taxon>
        <taxon>Endopterygota</taxon>
        <taxon>Coleoptera</taxon>
        <taxon>Polyphaga</taxon>
        <taxon>Elateriformia</taxon>
        <taxon>Buprestoidea</taxon>
        <taxon>Buprestidae</taxon>
        <taxon>Agrilinae</taxon>
        <taxon>Agrilus</taxon>
    </lineage>
</organism>
<dbReference type="PANTHER" id="PTHR24252:SF7">
    <property type="entry name" value="HYALIN"/>
    <property type="match status" value="1"/>
</dbReference>
<dbReference type="GO" id="GO:0005576">
    <property type="term" value="C:extracellular region"/>
    <property type="evidence" value="ECO:0007669"/>
    <property type="project" value="UniProtKB-SubCell"/>
</dbReference>
<name>A0A1W4W6L1_AGRPL</name>
<keyword evidence="2" id="KW-0964">Secreted</keyword>
<evidence type="ECO:0000256" key="8">
    <source>
        <dbReference type="SAM" id="SignalP"/>
    </source>
</evidence>
<keyword evidence="4 7" id="KW-0378">Hydrolase</keyword>
<protein>
    <submittedName>
        <fullName evidence="11">Chymotrypsin-1-like</fullName>
    </submittedName>
</protein>
<dbReference type="PROSITE" id="PS00135">
    <property type="entry name" value="TRYPSIN_SER"/>
    <property type="match status" value="1"/>
</dbReference>
<evidence type="ECO:0000256" key="7">
    <source>
        <dbReference type="RuleBase" id="RU363034"/>
    </source>
</evidence>
<comment type="subcellular location">
    <subcellularLocation>
        <location evidence="1">Secreted</location>
    </subcellularLocation>
</comment>
<dbReference type="PROSITE" id="PS50240">
    <property type="entry name" value="TRYPSIN_DOM"/>
    <property type="match status" value="1"/>
</dbReference>
<dbReference type="Gene3D" id="2.40.10.10">
    <property type="entry name" value="Trypsin-like serine proteases"/>
    <property type="match status" value="1"/>
</dbReference>
<dbReference type="KEGG" id="apln:108733176"/>
<dbReference type="Pfam" id="PF00089">
    <property type="entry name" value="Trypsin"/>
    <property type="match status" value="1"/>
</dbReference>
<dbReference type="Proteomes" id="UP000192223">
    <property type="component" value="Unplaced"/>
</dbReference>
<keyword evidence="5 7" id="KW-0720">Serine protease</keyword>
<dbReference type="GO" id="GO:0016485">
    <property type="term" value="P:protein processing"/>
    <property type="evidence" value="ECO:0007669"/>
    <property type="project" value="UniProtKB-ARBA"/>
</dbReference>
<evidence type="ECO:0000256" key="3">
    <source>
        <dbReference type="ARBA" id="ARBA00022670"/>
    </source>
</evidence>
<feature type="chain" id="PRO_5010724525" evidence="8">
    <location>
        <begin position="21"/>
        <end position="264"/>
    </location>
</feature>
<sequence length="264" mass="28589">MKLSIFAVIVSFAILSEISALDDSTRIVNGEDTKTGQFPFMVSVKYRGSHNCGGTIISSKWILTAAHCILVNYVSLMTILYGTIHLQNGRNPVNNTAKVARAIVHENYQDYGGYENDIGVIELEDEIEINGLANPILLNTRERTFALGTRGILVGWGYNKTNGTVPDTLQYTAIEVFDSSYCINSYNSSVLNPAVHICAGLVHGGKGQCSGDSGGPLVVNGHQVGIVSWSDKPCASPGKPGVFTRVSTYIDWIYDKTGISLYKS</sequence>
<dbReference type="GO" id="GO:0004252">
    <property type="term" value="F:serine-type endopeptidase activity"/>
    <property type="evidence" value="ECO:0007669"/>
    <property type="project" value="InterPro"/>
</dbReference>
<dbReference type="InterPro" id="IPR033116">
    <property type="entry name" value="TRYPSIN_SER"/>
</dbReference>
<dbReference type="InterPro" id="IPR018114">
    <property type="entry name" value="TRYPSIN_HIS"/>
</dbReference>
<evidence type="ECO:0000256" key="1">
    <source>
        <dbReference type="ARBA" id="ARBA00004613"/>
    </source>
</evidence>
<evidence type="ECO:0000256" key="6">
    <source>
        <dbReference type="ARBA" id="ARBA00023157"/>
    </source>
</evidence>
<accession>A0A1W4W6L1</accession>
<dbReference type="STRING" id="224129.A0A1W4W6L1"/>